<dbReference type="AlphaFoldDB" id="A0AAV1ENK3"/>
<reference evidence="1" key="1">
    <citation type="submission" date="2023-08" db="EMBL/GenBank/DDBJ databases">
        <authorList>
            <person name="Alioto T."/>
            <person name="Alioto T."/>
            <person name="Gomez Garrido J."/>
        </authorList>
    </citation>
    <scope>NUCLEOTIDE SEQUENCE</scope>
</reference>
<name>A0AAV1ENK3_XYRNO</name>
<organism evidence="1 2">
    <name type="scientific">Xyrichtys novacula</name>
    <name type="common">Pearly razorfish</name>
    <name type="synonym">Hemipteronotus novacula</name>
    <dbReference type="NCBI Taxonomy" id="13765"/>
    <lineage>
        <taxon>Eukaryota</taxon>
        <taxon>Metazoa</taxon>
        <taxon>Chordata</taxon>
        <taxon>Craniata</taxon>
        <taxon>Vertebrata</taxon>
        <taxon>Euteleostomi</taxon>
        <taxon>Actinopterygii</taxon>
        <taxon>Neopterygii</taxon>
        <taxon>Teleostei</taxon>
        <taxon>Neoteleostei</taxon>
        <taxon>Acanthomorphata</taxon>
        <taxon>Eupercaria</taxon>
        <taxon>Labriformes</taxon>
        <taxon>Labridae</taxon>
        <taxon>Xyrichtys</taxon>
    </lineage>
</organism>
<evidence type="ECO:0000313" key="2">
    <source>
        <dbReference type="Proteomes" id="UP001178508"/>
    </source>
</evidence>
<proteinExistence type="predicted"/>
<protein>
    <recommendedName>
        <fullName evidence="3">Secreted protein</fullName>
    </recommendedName>
</protein>
<evidence type="ECO:0008006" key="3">
    <source>
        <dbReference type="Google" id="ProtNLM"/>
    </source>
</evidence>
<evidence type="ECO:0000313" key="1">
    <source>
        <dbReference type="EMBL" id="CAJ1050331.1"/>
    </source>
</evidence>
<accession>A0AAV1ENK3</accession>
<dbReference type="EMBL" id="OY660865">
    <property type="protein sequence ID" value="CAJ1050331.1"/>
    <property type="molecule type" value="Genomic_DNA"/>
</dbReference>
<gene>
    <name evidence="1" type="ORF">XNOV1_A016605</name>
</gene>
<keyword evidence="2" id="KW-1185">Reference proteome</keyword>
<dbReference type="Proteomes" id="UP001178508">
    <property type="component" value="Chromosome 2"/>
</dbReference>
<sequence length="133" mass="14695">MLAIVTRSRVASDSNTWTHAFCSFFFFSSSPRPVGMKWPVFFLSGLPPRRPSFAHSRRGLLPISQQRSGCRRGRGLWGPSQSLLSSLSAVFSQTTDVWVSQGTLVGPALNRNRLCKPATSQNTELTRRGLAVI</sequence>